<dbReference type="HAMAP" id="MF_00849">
    <property type="entry name" value="BipA"/>
    <property type="match status" value="1"/>
</dbReference>
<dbReference type="CDD" id="cd16263">
    <property type="entry name" value="BipA_III"/>
    <property type="match status" value="1"/>
</dbReference>
<dbReference type="InterPro" id="IPR035647">
    <property type="entry name" value="EFG_III/V"/>
</dbReference>
<dbReference type="FunFam" id="3.30.70.240:FF:000002">
    <property type="entry name" value="GTP-binding protein TypA"/>
    <property type="match status" value="1"/>
</dbReference>
<gene>
    <name evidence="5" type="primary">typA</name>
    <name evidence="3" type="synonym">bipA</name>
    <name evidence="5" type="ORF">PO878_10610</name>
</gene>
<keyword evidence="3" id="KW-0699">rRNA-binding</keyword>
<dbReference type="InterPro" id="IPR000795">
    <property type="entry name" value="T_Tr_GTP-bd_dom"/>
</dbReference>
<dbReference type="InterPro" id="IPR027417">
    <property type="entry name" value="P-loop_NTPase"/>
</dbReference>
<keyword evidence="3" id="KW-0690">Ribosome biogenesis</keyword>
<dbReference type="SUPFAM" id="SSF54980">
    <property type="entry name" value="EF-G C-terminal domain-like"/>
    <property type="match status" value="2"/>
</dbReference>
<dbReference type="GO" id="GO:0019843">
    <property type="term" value="F:rRNA binding"/>
    <property type="evidence" value="ECO:0007669"/>
    <property type="project" value="UniProtKB-KW"/>
</dbReference>
<dbReference type="EMBL" id="CP116942">
    <property type="protein sequence ID" value="WCO69173.1"/>
    <property type="molecule type" value="Genomic_DNA"/>
</dbReference>
<evidence type="ECO:0000256" key="1">
    <source>
        <dbReference type="ARBA" id="ARBA00022741"/>
    </source>
</evidence>
<dbReference type="InterPro" id="IPR009000">
    <property type="entry name" value="Transl_B-barrel_sf"/>
</dbReference>
<dbReference type="GO" id="GO:1990904">
    <property type="term" value="C:ribonucleoprotein complex"/>
    <property type="evidence" value="ECO:0007669"/>
    <property type="project" value="TreeGrafter"/>
</dbReference>
<dbReference type="InterPro" id="IPR047042">
    <property type="entry name" value="BipA_II"/>
</dbReference>
<keyword evidence="2 3" id="KW-0342">GTP-binding</keyword>
<dbReference type="CDD" id="cd03710">
    <property type="entry name" value="BipA_TypA_C"/>
    <property type="match status" value="1"/>
</dbReference>
<protein>
    <recommendedName>
        <fullName evidence="3">Large ribosomal subunit assembly factor BipA</fullName>
        <ecNumber evidence="3">3.6.5.-</ecNumber>
    </recommendedName>
    <alternativeName>
        <fullName evidence="3">GTP-binding protein BipA</fullName>
    </alternativeName>
</protein>
<dbReference type="InterPro" id="IPR005225">
    <property type="entry name" value="Small_GTP-bd"/>
</dbReference>
<dbReference type="GO" id="GO:0005525">
    <property type="term" value="F:GTP binding"/>
    <property type="evidence" value="ECO:0007669"/>
    <property type="project" value="UniProtKB-UniRule"/>
</dbReference>
<feature type="binding site" evidence="3">
    <location>
        <begin position="17"/>
        <end position="22"/>
    </location>
    <ligand>
        <name>GTP</name>
        <dbReference type="ChEBI" id="CHEBI:37565"/>
    </ligand>
</feature>
<dbReference type="GO" id="GO:0043022">
    <property type="term" value="F:ribosome binding"/>
    <property type="evidence" value="ECO:0007669"/>
    <property type="project" value="UniProtKB-UniRule"/>
</dbReference>
<evidence type="ECO:0000256" key="2">
    <source>
        <dbReference type="ARBA" id="ARBA00023134"/>
    </source>
</evidence>
<evidence type="ECO:0000313" key="6">
    <source>
        <dbReference type="Proteomes" id="UP001216390"/>
    </source>
</evidence>
<dbReference type="GO" id="GO:0003924">
    <property type="term" value="F:GTPase activity"/>
    <property type="evidence" value="ECO:0007669"/>
    <property type="project" value="UniProtKB-UniRule"/>
</dbReference>
<dbReference type="CDD" id="cd03691">
    <property type="entry name" value="BipA_TypA_II"/>
    <property type="match status" value="1"/>
</dbReference>
<dbReference type="PROSITE" id="PS51722">
    <property type="entry name" value="G_TR_2"/>
    <property type="match status" value="1"/>
</dbReference>
<dbReference type="InterPro" id="IPR047043">
    <property type="entry name" value="BipA_III"/>
</dbReference>
<dbReference type="FunFam" id="3.30.70.870:FF:000003">
    <property type="entry name" value="GTP-binding protein TypA"/>
    <property type="match status" value="1"/>
</dbReference>
<comment type="subcellular location">
    <subcellularLocation>
        <location evidence="3">Cytoplasm</location>
    </subcellularLocation>
    <text evidence="3">Binds to ribosomes.</text>
</comment>
<feature type="binding site" evidence="3">
    <location>
        <begin position="130"/>
        <end position="133"/>
    </location>
    <ligand>
        <name>GTP</name>
        <dbReference type="ChEBI" id="CHEBI:37565"/>
    </ligand>
</feature>
<dbReference type="SUPFAM" id="SSF52540">
    <property type="entry name" value="P-loop containing nucleoside triphosphate hydrolases"/>
    <property type="match status" value="1"/>
</dbReference>
<dbReference type="Gene3D" id="3.40.50.300">
    <property type="entry name" value="P-loop containing nucleotide triphosphate hydrolases"/>
    <property type="match status" value="1"/>
</dbReference>
<dbReference type="PROSITE" id="PS00301">
    <property type="entry name" value="G_TR_1"/>
    <property type="match status" value="1"/>
</dbReference>
<dbReference type="PRINTS" id="PR00315">
    <property type="entry name" value="ELONGATNFCT"/>
</dbReference>
<name>A0AAF0BXP3_9ACTN</name>
<dbReference type="KEGG" id="ima:PO878_10610"/>
<dbReference type="InterPro" id="IPR000640">
    <property type="entry name" value="EFG_V-like"/>
</dbReference>
<dbReference type="PANTHER" id="PTHR42908">
    <property type="entry name" value="TRANSLATION ELONGATION FACTOR-RELATED"/>
    <property type="match status" value="1"/>
</dbReference>
<dbReference type="InterPro" id="IPR035651">
    <property type="entry name" value="BipA_V"/>
</dbReference>
<evidence type="ECO:0000313" key="5">
    <source>
        <dbReference type="EMBL" id="WCO69173.1"/>
    </source>
</evidence>
<dbReference type="NCBIfam" id="TIGR00231">
    <property type="entry name" value="small_GTP"/>
    <property type="match status" value="1"/>
</dbReference>
<dbReference type="NCBIfam" id="TIGR01394">
    <property type="entry name" value="TypA_BipA"/>
    <property type="match status" value="1"/>
</dbReference>
<evidence type="ECO:0000256" key="3">
    <source>
        <dbReference type="HAMAP-Rule" id="MF_00849"/>
    </source>
</evidence>
<dbReference type="Pfam" id="PF00009">
    <property type="entry name" value="GTP_EFTU"/>
    <property type="match status" value="1"/>
</dbReference>
<dbReference type="InterPro" id="IPR048876">
    <property type="entry name" value="BipA_C"/>
</dbReference>
<keyword evidence="3" id="KW-0820">tRNA-binding</keyword>
<dbReference type="GO" id="GO:0005829">
    <property type="term" value="C:cytosol"/>
    <property type="evidence" value="ECO:0007669"/>
    <property type="project" value="TreeGrafter"/>
</dbReference>
<accession>A0AAF0BXP3</accession>
<dbReference type="Gene3D" id="3.30.70.240">
    <property type="match status" value="1"/>
</dbReference>
<dbReference type="Pfam" id="PF21018">
    <property type="entry name" value="BipA_C"/>
    <property type="match status" value="1"/>
</dbReference>
<comment type="similarity">
    <text evidence="3">Belongs to the TRAFAC class translation factor GTPase superfamily. Classic translation factor GTPase family. BipA subfamily.</text>
</comment>
<comment type="subunit">
    <text evidence="3">Monomer.</text>
</comment>
<keyword evidence="3" id="KW-0378">Hydrolase</keyword>
<sequence length="616" mass="66069">MTPAPTLRNVALVAHVDHGKTTLVDALLRTTGVFRAHQDLVDRVMDSNDQERERGITILAKAAAVRWGDVKINLVDTPGHADFGGEVERALALVDGIVLLVDAAEGPLPQTRYVLSKALALRLPTVLVINKVDRQDARAEEVLSEVEELFLDLATDADDIDFPIISAVAREGRAMEGIGMPDPDADLTPLLQAVVDTVPAPVGDPDAPLQAIVTNLDASDYLGRLAVGRVVQGTLARDTPVALLDEEVVEGAPAVSRKPSALLGFEGIGRVDVDAAAAGDLFVLAGFPEVEIGDTFADPSSPVALPRLSVDEPVLRMTFGVNTSPLSGRVGRFVTSRQLRERLDREVLGNVSIRVSDTDSPDVIEVAGRGELQLAVLIESMRREGYELQVSRPEVIVKEINGRRHEPLERGVVDVPSDHVGTITQALAPRKGQVTDLAAGDAGRTIVTFEAPARGLVGFRGQLLTATRGTALLHTHHAGWVDWVGELPRRQGGAMLADRQGATTSHALDNLQLRGELFVGPGVDVYEGMVIGEGSRGGDMVVNAVREKQQTNIRTHSHDDAAKLAPPRVHTLETAIEWIADDELVEVTPDAIRIRKRLLAEPDRRRAGKRSAAASA</sequence>
<comment type="function">
    <text evidence="3">A 50S ribosomal subunit assembly protein with GTPase activity, required for 50S subunit assembly at low temperatures, may also play a role in translation. Binds GTP and analogs. Binds the 70S ribosome between the 30S and 50S subunits, in a similar position as ribosome-bound EF-G; it contacts a number of ribosomal proteins, both rRNAs and the A-site tRNA.</text>
</comment>
<keyword evidence="3" id="KW-0694">RNA-binding</keyword>
<feature type="domain" description="Tr-type G" evidence="4">
    <location>
        <begin position="5"/>
        <end position="202"/>
    </location>
</feature>
<dbReference type="EC" id="3.6.5.-" evidence="3"/>
<keyword evidence="3" id="KW-0963">Cytoplasm</keyword>
<dbReference type="InterPro" id="IPR042116">
    <property type="entry name" value="TypA/BipA_C"/>
</dbReference>
<dbReference type="SUPFAM" id="SSF50447">
    <property type="entry name" value="Translation proteins"/>
    <property type="match status" value="1"/>
</dbReference>
<comment type="catalytic activity">
    <reaction evidence="3">
        <text>GTP + H2O = GDP + phosphate + H(+)</text>
        <dbReference type="Rhea" id="RHEA:19669"/>
        <dbReference type="ChEBI" id="CHEBI:15377"/>
        <dbReference type="ChEBI" id="CHEBI:15378"/>
        <dbReference type="ChEBI" id="CHEBI:37565"/>
        <dbReference type="ChEBI" id="CHEBI:43474"/>
        <dbReference type="ChEBI" id="CHEBI:58189"/>
    </reaction>
</comment>
<dbReference type="RefSeq" id="WP_272738686.1">
    <property type="nucleotide sequence ID" value="NZ_CP116942.1"/>
</dbReference>
<reference evidence="5" key="1">
    <citation type="submission" date="2023-01" db="EMBL/GenBank/DDBJ databases">
        <title>The diversity of Class Acidimicrobiia in South China Sea sediment environments and the proposal of Iamia marina sp. nov., a novel species of the genus Iamia.</title>
        <authorList>
            <person name="He Y."/>
            <person name="Tian X."/>
        </authorList>
    </citation>
    <scope>NUCLEOTIDE SEQUENCE</scope>
    <source>
        <strain evidence="5">DSM 19957</strain>
    </source>
</reference>
<dbReference type="InterPro" id="IPR031157">
    <property type="entry name" value="G_TR_CS"/>
</dbReference>
<dbReference type="GO" id="GO:0000027">
    <property type="term" value="P:ribosomal large subunit assembly"/>
    <property type="evidence" value="ECO:0007669"/>
    <property type="project" value="UniProtKB-UniRule"/>
</dbReference>
<evidence type="ECO:0000259" key="4">
    <source>
        <dbReference type="PROSITE" id="PS51722"/>
    </source>
</evidence>
<dbReference type="Proteomes" id="UP001216390">
    <property type="component" value="Chromosome"/>
</dbReference>
<organism evidence="5 6">
    <name type="scientific">Iamia majanohamensis</name>
    <dbReference type="NCBI Taxonomy" id="467976"/>
    <lineage>
        <taxon>Bacteria</taxon>
        <taxon>Bacillati</taxon>
        <taxon>Actinomycetota</taxon>
        <taxon>Acidimicrobiia</taxon>
        <taxon>Acidimicrobiales</taxon>
        <taxon>Iamiaceae</taxon>
        <taxon>Iamia</taxon>
    </lineage>
</organism>
<dbReference type="Gene3D" id="2.40.50.250">
    <property type="entry name" value="bipa protein"/>
    <property type="match status" value="1"/>
</dbReference>
<dbReference type="PANTHER" id="PTHR42908:SF8">
    <property type="entry name" value="TR-TYPE G DOMAIN-CONTAINING PROTEIN"/>
    <property type="match status" value="1"/>
</dbReference>
<dbReference type="GO" id="GO:0000049">
    <property type="term" value="F:tRNA binding"/>
    <property type="evidence" value="ECO:0007669"/>
    <property type="project" value="UniProtKB-KW"/>
</dbReference>
<dbReference type="Pfam" id="PF00679">
    <property type="entry name" value="EFG_C"/>
    <property type="match status" value="1"/>
</dbReference>
<dbReference type="Gene3D" id="2.40.30.10">
    <property type="entry name" value="Translation factors"/>
    <property type="match status" value="1"/>
</dbReference>
<keyword evidence="1 3" id="KW-0547">Nucleotide-binding</keyword>
<keyword evidence="6" id="KW-1185">Reference proteome</keyword>
<proteinExistence type="inferred from homology"/>
<dbReference type="InterPro" id="IPR006298">
    <property type="entry name" value="BipA"/>
</dbReference>
<dbReference type="Gene3D" id="3.30.70.870">
    <property type="entry name" value="Elongation Factor G (Translational Gtpase), domain 3"/>
    <property type="match status" value="1"/>
</dbReference>
<dbReference type="AlphaFoldDB" id="A0AAF0BXP3"/>